<accession>A0A8J2H5C4</accession>
<dbReference type="PANTHER" id="PTHR21301:SF10">
    <property type="entry name" value="REVERSE TRANSCRIPTASE DOMAIN-CONTAINING PROTEIN"/>
    <property type="match status" value="1"/>
</dbReference>
<organism evidence="1 2">
    <name type="scientific">Cotesia congregata</name>
    <name type="common">Parasitoid wasp</name>
    <name type="synonym">Apanteles congregatus</name>
    <dbReference type="NCBI Taxonomy" id="51543"/>
    <lineage>
        <taxon>Eukaryota</taxon>
        <taxon>Metazoa</taxon>
        <taxon>Ecdysozoa</taxon>
        <taxon>Arthropoda</taxon>
        <taxon>Hexapoda</taxon>
        <taxon>Insecta</taxon>
        <taxon>Pterygota</taxon>
        <taxon>Neoptera</taxon>
        <taxon>Endopterygota</taxon>
        <taxon>Hymenoptera</taxon>
        <taxon>Apocrita</taxon>
        <taxon>Ichneumonoidea</taxon>
        <taxon>Braconidae</taxon>
        <taxon>Microgastrinae</taxon>
        <taxon>Cotesia</taxon>
    </lineage>
</organism>
<gene>
    <name evidence="1" type="ORF">HICCMSTLAB_LOCUS361</name>
</gene>
<evidence type="ECO:0000313" key="2">
    <source>
        <dbReference type="Proteomes" id="UP000786811"/>
    </source>
</evidence>
<comment type="caution">
    <text evidence="1">The sequence shown here is derived from an EMBL/GenBank/DDBJ whole genome shotgun (WGS) entry which is preliminary data.</text>
</comment>
<dbReference type="EMBL" id="CAJNRD030001114">
    <property type="protein sequence ID" value="CAG5073418.1"/>
    <property type="molecule type" value="Genomic_DNA"/>
</dbReference>
<dbReference type="AlphaFoldDB" id="A0A8J2H5C4"/>
<keyword evidence="2" id="KW-1185">Reference proteome</keyword>
<sequence>MLPEEVFSRWKTTLDIRYDKQFVKIKTGNIRKLEKLLCLKVRSDTSTQVDSRIFNYTPLVLPEEVKRVLCVDPKFRLTPRRADVHPVTIIKEVEYCVSNLPMMEEDPVAEQEGRNTLISKIVNIILNYYKKPEPKCGDQFRKDVMSIRKFFKEHDEVLVMRADKGNSTVVICWAHKPGCKLRPVVSCIGSPGYKLARFLHTILLSISTTCRYRVKNSLEFVEKVKSLILPPGYIMVSLDVVSLFINIPRSLVLEILDERKRIRDLLVNNNYPCRLINRCLNEYTPVSKKNRNLLINYFRFPFIKDLSPRIDNCIRESFSRLAYYNLLTANYVYSRLKDQIPKIDKSNLIYKVPCSCGYCYIGQTKQRLGDRLRHHRYDCKAINILKENKTALASHYFDTGDQFDFDNTCILHQERNRAKRNFCEMVYIKTNRTINLRSDTQGLSAIYNGILQFCKED</sequence>
<dbReference type="OrthoDB" id="7551601at2759"/>
<reference evidence="1" key="1">
    <citation type="submission" date="2021-04" db="EMBL/GenBank/DDBJ databases">
        <authorList>
            <person name="Chebbi M.A.C M."/>
        </authorList>
    </citation>
    <scope>NUCLEOTIDE SEQUENCE</scope>
</reference>
<dbReference type="CDD" id="cd10442">
    <property type="entry name" value="GIY-YIG_PLEs"/>
    <property type="match status" value="1"/>
</dbReference>
<dbReference type="Proteomes" id="UP000786811">
    <property type="component" value="Unassembled WGS sequence"/>
</dbReference>
<proteinExistence type="predicted"/>
<name>A0A8J2H5C4_COTCN</name>
<dbReference type="PANTHER" id="PTHR21301">
    <property type="entry name" value="REVERSE TRANSCRIPTASE"/>
    <property type="match status" value="1"/>
</dbReference>
<protein>
    <submittedName>
        <fullName evidence="1">Uncharacterized protein</fullName>
    </submittedName>
</protein>
<evidence type="ECO:0000313" key="1">
    <source>
        <dbReference type="EMBL" id="CAG5073418.1"/>
    </source>
</evidence>